<dbReference type="PROSITE" id="PS50880">
    <property type="entry name" value="TOPRIM"/>
    <property type="match status" value="1"/>
</dbReference>
<evidence type="ECO:0000256" key="12">
    <source>
        <dbReference type="HAMAP-Rule" id="MF_00974"/>
    </source>
</evidence>
<keyword evidence="9" id="KW-0460">Magnesium</keyword>
<reference evidence="15 16" key="1">
    <citation type="submission" date="2023-10" db="EMBL/GenBank/DDBJ databases">
        <title>Nicoliella lavandulae sp. nov. isolated from Lavandula angustifolia flowers.</title>
        <authorList>
            <person name="Alcantara C."/>
            <person name="Zuniga M."/>
            <person name="Landete J.M."/>
            <person name="Monedero V."/>
        </authorList>
    </citation>
    <scope>NUCLEOTIDE SEQUENCE [LARGE SCALE GENOMIC DNA]</scope>
    <source>
        <strain evidence="15 16">Es01</strain>
    </source>
</reference>
<comment type="function">
    <text evidence="12 13">RNA polymerase that catalyzes the synthesis of short RNA molecules used as primers for DNA polymerase during DNA replication.</text>
</comment>
<keyword evidence="5 12" id="KW-0235">DNA replication</keyword>
<evidence type="ECO:0000256" key="9">
    <source>
        <dbReference type="ARBA" id="ARBA00022842"/>
    </source>
</evidence>
<dbReference type="Pfam" id="PF01807">
    <property type="entry name" value="Zn_ribbon_DnaG"/>
    <property type="match status" value="1"/>
</dbReference>
<evidence type="ECO:0000313" key="15">
    <source>
        <dbReference type="EMBL" id="MEJ6400682.1"/>
    </source>
</evidence>
<dbReference type="EC" id="2.7.7.101" evidence="12"/>
<dbReference type="Gene3D" id="3.40.1360.10">
    <property type="match status" value="1"/>
</dbReference>
<dbReference type="Pfam" id="PF10410">
    <property type="entry name" value="DnaB_bind"/>
    <property type="match status" value="1"/>
</dbReference>
<dbReference type="InterPro" id="IPR002694">
    <property type="entry name" value="Znf_CHC2"/>
</dbReference>
<dbReference type="NCBIfam" id="TIGR01391">
    <property type="entry name" value="dnaG"/>
    <property type="match status" value="1"/>
</dbReference>
<dbReference type="PANTHER" id="PTHR30313">
    <property type="entry name" value="DNA PRIMASE"/>
    <property type="match status" value="1"/>
</dbReference>
<comment type="catalytic activity">
    <reaction evidence="12">
        <text>ssDNA + n NTP = ssDNA/pppN(pN)n-1 hybrid + (n-1) diphosphate.</text>
        <dbReference type="EC" id="2.7.7.101"/>
    </reaction>
</comment>
<evidence type="ECO:0000256" key="8">
    <source>
        <dbReference type="ARBA" id="ARBA00022833"/>
    </source>
</evidence>
<feature type="zinc finger region" description="CHC2-type" evidence="12">
    <location>
        <begin position="39"/>
        <end position="63"/>
    </location>
</feature>
<dbReference type="RefSeq" id="WP_339960486.1">
    <property type="nucleotide sequence ID" value="NZ_JAWMWH010000001.1"/>
</dbReference>
<comment type="caution">
    <text evidence="15">The sequence shown here is derived from an EMBL/GenBank/DDBJ whole genome shotgun (WGS) entry which is preliminary data.</text>
</comment>
<dbReference type="Gene3D" id="3.90.580.10">
    <property type="entry name" value="Zinc finger, CHC2-type domain"/>
    <property type="match status" value="1"/>
</dbReference>
<dbReference type="SUPFAM" id="SSF56731">
    <property type="entry name" value="DNA primase core"/>
    <property type="match status" value="1"/>
</dbReference>
<dbReference type="InterPro" id="IPR013264">
    <property type="entry name" value="DNAG_N"/>
</dbReference>
<keyword evidence="6 12" id="KW-0479">Metal-binding</keyword>
<dbReference type="InterPro" id="IPR036185">
    <property type="entry name" value="DNA_heli_DnaB-like_N_sf"/>
</dbReference>
<dbReference type="InterPro" id="IPR036977">
    <property type="entry name" value="DNA_primase_Znf_CHC2"/>
</dbReference>
<keyword evidence="3 12" id="KW-0808">Transferase</keyword>
<sequence length="618" mass="70757">MAKIPESVIDEVRQSVNITDVVSQYVQLKKQGKNLFGVCPFHEERTGSFSVSEDKQIFHCFSCGRGGNVFKFLMEIKNISFPAAVIEVAKMQNIKLPNQYLQTSQSGNRQDDTDRALINIHDEVARLYHHILVNTKMGEPALRYLHQRGLTDDVINEFQLGFAPQANLVQSFLKEKQTPNDLLVKSGLFNENDRGELTDRFFNRVMYPIRNQSGQTIAFSGRVLDKTASQAKYLNSPETKIFSKRDVVFNLDKARIAAGVTKDLILFEGFMDVIAAFQAGVKNGIASMGTSFTSQQIRQIERATKHLLICYDGDEPGQKAINRAVDTLSDSRLKLGVIQMPSGVDPDEYRRQNGDEQFQKMIQTARETPITFKLRFLKLHRNLNREDERVAYLNDALNVIATIESPVGRDVYVNQLVDQFDVDKQSLLTQLNDLANKYQRQNQNSHGYHQHKVIDQDQMPMMPTQTKQTKYSKTENAERYLLARMLHDHDIWLKVTSIDHFAFIHDRYQMLYMLAEGYFAHHDQYDAADFISSINETSLQQLVVDLEELPISEQSFQGEIDDYVNIIMNEAPLADQLNQKRADLSEAVRTGDVSQQRKIAMDIIMLEQKRQANLKNQA</sequence>
<keyword evidence="11 12" id="KW-0804">Transcription</keyword>
<evidence type="ECO:0000256" key="4">
    <source>
        <dbReference type="ARBA" id="ARBA00022695"/>
    </source>
</evidence>
<evidence type="ECO:0000259" key="14">
    <source>
        <dbReference type="PROSITE" id="PS50880"/>
    </source>
</evidence>
<dbReference type="Pfam" id="PF08275">
    <property type="entry name" value="DNAG_N"/>
    <property type="match status" value="1"/>
</dbReference>
<feature type="domain" description="Toprim" evidence="14">
    <location>
        <begin position="262"/>
        <end position="343"/>
    </location>
</feature>
<organism evidence="15 16">
    <name type="scientific">Nicoliella lavandulae</name>
    <dbReference type="NCBI Taxonomy" id="3082954"/>
    <lineage>
        <taxon>Bacteria</taxon>
        <taxon>Bacillati</taxon>
        <taxon>Bacillota</taxon>
        <taxon>Bacilli</taxon>
        <taxon>Lactobacillales</taxon>
        <taxon>Lactobacillaceae</taxon>
        <taxon>Nicoliella</taxon>
    </lineage>
</organism>
<keyword evidence="4 12" id="KW-0548">Nucleotidyltransferase</keyword>
<dbReference type="PIRSF" id="PIRSF002811">
    <property type="entry name" value="DnaG"/>
    <property type="match status" value="1"/>
</dbReference>
<keyword evidence="16" id="KW-1185">Reference proteome</keyword>
<dbReference type="SUPFAM" id="SSF57783">
    <property type="entry name" value="Zinc beta-ribbon"/>
    <property type="match status" value="1"/>
</dbReference>
<comment type="subunit">
    <text evidence="12">Monomer. Interacts with DnaB.</text>
</comment>
<dbReference type="EMBL" id="JAWMWH010000001">
    <property type="protein sequence ID" value="MEJ6400682.1"/>
    <property type="molecule type" value="Genomic_DNA"/>
</dbReference>
<evidence type="ECO:0000256" key="5">
    <source>
        <dbReference type="ARBA" id="ARBA00022705"/>
    </source>
</evidence>
<dbReference type="SMART" id="SM00493">
    <property type="entry name" value="TOPRIM"/>
    <property type="match status" value="1"/>
</dbReference>
<evidence type="ECO:0000256" key="6">
    <source>
        <dbReference type="ARBA" id="ARBA00022723"/>
    </source>
</evidence>
<dbReference type="InterPro" id="IPR037068">
    <property type="entry name" value="DNA_primase_core_N_sf"/>
</dbReference>
<dbReference type="Proteomes" id="UP001370590">
    <property type="component" value="Unassembled WGS sequence"/>
</dbReference>
<evidence type="ECO:0000256" key="11">
    <source>
        <dbReference type="ARBA" id="ARBA00023163"/>
    </source>
</evidence>
<dbReference type="HAMAP" id="MF_00974">
    <property type="entry name" value="DNA_primase_DnaG"/>
    <property type="match status" value="1"/>
</dbReference>
<evidence type="ECO:0000256" key="13">
    <source>
        <dbReference type="PIRNR" id="PIRNR002811"/>
    </source>
</evidence>
<keyword evidence="1 12" id="KW-0240">DNA-directed RNA polymerase</keyword>
<dbReference type="CDD" id="cd03364">
    <property type="entry name" value="TOPRIM_DnaG_primases"/>
    <property type="match status" value="1"/>
</dbReference>
<evidence type="ECO:0000256" key="1">
    <source>
        <dbReference type="ARBA" id="ARBA00022478"/>
    </source>
</evidence>
<dbReference type="InterPro" id="IPR006295">
    <property type="entry name" value="DNA_primase_DnaG"/>
</dbReference>
<dbReference type="Gene3D" id="3.90.980.10">
    <property type="entry name" value="DNA primase, catalytic core, N-terminal domain"/>
    <property type="match status" value="1"/>
</dbReference>
<proteinExistence type="inferred from homology"/>
<dbReference type="InterPro" id="IPR016136">
    <property type="entry name" value="DNA_helicase_N/primase_C"/>
</dbReference>
<keyword evidence="10 12" id="KW-0238">DNA-binding</keyword>
<dbReference type="SUPFAM" id="SSF48024">
    <property type="entry name" value="N-terminal domain of DnaB helicase"/>
    <property type="match status" value="1"/>
</dbReference>
<dbReference type="Pfam" id="PF13155">
    <property type="entry name" value="Toprim_2"/>
    <property type="match status" value="1"/>
</dbReference>
<dbReference type="InterPro" id="IPR050219">
    <property type="entry name" value="DnaG_primase"/>
</dbReference>
<dbReference type="SMART" id="SM00400">
    <property type="entry name" value="ZnF_CHCC"/>
    <property type="match status" value="1"/>
</dbReference>
<accession>A0ABU8SL98</accession>
<dbReference type="InterPro" id="IPR034151">
    <property type="entry name" value="TOPRIM_DnaG_bac"/>
</dbReference>
<name>A0ABU8SL98_9LACO</name>
<protein>
    <recommendedName>
        <fullName evidence="12 13">DNA primase</fullName>
        <ecNumber evidence="12">2.7.7.101</ecNumber>
    </recommendedName>
</protein>
<evidence type="ECO:0000256" key="2">
    <source>
        <dbReference type="ARBA" id="ARBA00022515"/>
    </source>
</evidence>
<comment type="domain">
    <text evidence="12">Contains an N-terminal zinc-binding domain, a central core domain that contains the primase activity, and a C-terminal DnaB-binding domain.</text>
</comment>
<evidence type="ECO:0000313" key="16">
    <source>
        <dbReference type="Proteomes" id="UP001370590"/>
    </source>
</evidence>
<dbReference type="InterPro" id="IPR019475">
    <property type="entry name" value="DNA_primase_DnaB-bd"/>
</dbReference>
<keyword evidence="8 12" id="KW-0862">Zinc</keyword>
<keyword evidence="2 12" id="KW-0639">Primosome</keyword>
<comment type="cofactor">
    <cofactor evidence="12 13">
        <name>Zn(2+)</name>
        <dbReference type="ChEBI" id="CHEBI:29105"/>
    </cofactor>
    <text evidence="12 13">Binds 1 zinc ion per monomer.</text>
</comment>
<comment type="similarity">
    <text evidence="12 13">Belongs to the DnaG primase family.</text>
</comment>
<dbReference type="PANTHER" id="PTHR30313:SF2">
    <property type="entry name" value="DNA PRIMASE"/>
    <property type="match status" value="1"/>
</dbReference>
<dbReference type="InterPro" id="IPR030846">
    <property type="entry name" value="DnaG_bac"/>
</dbReference>
<evidence type="ECO:0000256" key="10">
    <source>
        <dbReference type="ARBA" id="ARBA00023125"/>
    </source>
</evidence>
<gene>
    <name evidence="12 15" type="primary">dnaG</name>
    <name evidence="15" type="ORF">R4146_05850</name>
</gene>
<dbReference type="Gene3D" id="1.10.860.10">
    <property type="entry name" value="DNAb Helicase, Chain A"/>
    <property type="match status" value="1"/>
</dbReference>
<evidence type="ECO:0000256" key="7">
    <source>
        <dbReference type="ARBA" id="ARBA00022771"/>
    </source>
</evidence>
<evidence type="ECO:0000256" key="3">
    <source>
        <dbReference type="ARBA" id="ARBA00022679"/>
    </source>
</evidence>
<keyword evidence="7 12" id="KW-0863">Zinc-finger</keyword>
<dbReference type="InterPro" id="IPR006171">
    <property type="entry name" value="TOPRIM_dom"/>
</dbReference>